<reference evidence="1 2" key="1">
    <citation type="submission" date="2024-03" db="EMBL/GenBank/DDBJ databases">
        <authorList>
            <person name="Gkanogiannis A."/>
            <person name="Becerra Lopez-Lavalle L."/>
        </authorList>
    </citation>
    <scope>NUCLEOTIDE SEQUENCE [LARGE SCALE GENOMIC DNA]</scope>
</reference>
<dbReference type="Proteomes" id="UP001642487">
    <property type="component" value="Chromosome 4"/>
</dbReference>
<accession>A0ABP0YFS6</accession>
<keyword evidence="2" id="KW-1185">Reference proteome</keyword>
<protein>
    <submittedName>
        <fullName evidence="1">Uncharacterized protein</fullName>
    </submittedName>
</protein>
<organism evidence="1 2">
    <name type="scientific">Citrullus colocynthis</name>
    <name type="common">colocynth</name>
    <dbReference type="NCBI Taxonomy" id="252529"/>
    <lineage>
        <taxon>Eukaryota</taxon>
        <taxon>Viridiplantae</taxon>
        <taxon>Streptophyta</taxon>
        <taxon>Embryophyta</taxon>
        <taxon>Tracheophyta</taxon>
        <taxon>Spermatophyta</taxon>
        <taxon>Magnoliopsida</taxon>
        <taxon>eudicotyledons</taxon>
        <taxon>Gunneridae</taxon>
        <taxon>Pentapetalae</taxon>
        <taxon>rosids</taxon>
        <taxon>fabids</taxon>
        <taxon>Cucurbitales</taxon>
        <taxon>Cucurbitaceae</taxon>
        <taxon>Benincaseae</taxon>
        <taxon>Citrullus</taxon>
    </lineage>
</organism>
<sequence length="92" mass="10375">MGAGGLGDGFVTGEGKVVNEWWLEEEGQGWEKQLMWKEEKRMKDINGCVRRLRRGGRMLDVGKIRSHVMDGSGVMYQLSSECTILEIEVGSR</sequence>
<proteinExistence type="predicted"/>
<evidence type="ECO:0000313" key="1">
    <source>
        <dbReference type="EMBL" id="CAK9319322.1"/>
    </source>
</evidence>
<dbReference type="EMBL" id="OZ021738">
    <property type="protein sequence ID" value="CAK9319322.1"/>
    <property type="molecule type" value="Genomic_DNA"/>
</dbReference>
<gene>
    <name evidence="1" type="ORF">CITCOLO1_LOCUS11319</name>
</gene>
<name>A0ABP0YFS6_9ROSI</name>
<evidence type="ECO:0000313" key="2">
    <source>
        <dbReference type="Proteomes" id="UP001642487"/>
    </source>
</evidence>